<organism evidence="1 2">
    <name type="scientific">Bosea lathyri</name>
    <dbReference type="NCBI Taxonomy" id="1036778"/>
    <lineage>
        <taxon>Bacteria</taxon>
        <taxon>Pseudomonadati</taxon>
        <taxon>Pseudomonadota</taxon>
        <taxon>Alphaproteobacteria</taxon>
        <taxon>Hyphomicrobiales</taxon>
        <taxon>Boseaceae</taxon>
        <taxon>Bosea</taxon>
    </lineage>
</organism>
<evidence type="ECO:0000313" key="1">
    <source>
        <dbReference type="EMBL" id="SEG80100.1"/>
    </source>
</evidence>
<keyword evidence="2" id="KW-1185">Reference proteome</keyword>
<accession>A0A1H6D474</accession>
<dbReference type="Proteomes" id="UP000236743">
    <property type="component" value="Unassembled WGS sequence"/>
</dbReference>
<evidence type="ECO:0000313" key="2">
    <source>
        <dbReference type="Proteomes" id="UP000236743"/>
    </source>
</evidence>
<reference evidence="1 2" key="1">
    <citation type="submission" date="2016-10" db="EMBL/GenBank/DDBJ databases">
        <authorList>
            <person name="de Groot N.N."/>
        </authorList>
    </citation>
    <scope>NUCLEOTIDE SEQUENCE [LARGE SCALE GENOMIC DNA]</scope>
    <source>
        <strain evidence="1 2">DSM 26656</strain>
    </source>
</reference>
<dbReference type="PANTHER" id="PTHR39327">
    <property type="match status" value="1"/>
</dbReference>
<dbReference type="PANTHER" id="PTHR39327:SF1">
    <property type="entry name" value="BLR5470 PROTEIN"/>
    <property type="match status" value="1"/>
</dbReference>
<dbReference type="Pfam" id="PF06035">
    <property type="entry name" value="Peptidase_C93"/>
    <property type="match status" value="1"/>
</dbReference>
<dbReference type="InterPro" id="IPR010319">
    <property type="entry name" value="Transglutaminase-like_Cys_pept"/>
</dbReference>
<gene>
    <name evidence="1" type="ORF">SAMN04488115_11579</name>
</gene>
<sequence length="213" mass="23016">MIGASVARLAVGVALFASWQPGHARADQLAAVMRGRASPPAAFVNFCGKHPSECRQSGALTRIASLSPERQRDLDEVNAQVNATITEMSDMDHFGREDVWSIPTDGRGDCEDFALLKRKLLIQRGWASSTLLITVVGTPSGEGHAVLTVVTSSGDFVLDNKTSRILLWSQTGYLFFTRMSQANPRAWESIDGGSIRATAATRHAFQPLSSASR</sequence>
<name>A0A1H6D474_9HYPH</name>
<protein>
    <submittedName>
        <fullName evidence="1">Predicted transglutaminase-like cysteine proteinase</fullName>
    </submittedName>
</protein>
<dbReference type="EMBL" id="FNUY01000015">
    <property type="protein sequence ID" value="SEG80100.1"/>
    <property type="molecule type" value="Genomic_DNA"/>
</dbReference>
<dbReference type="Gene3D" id="3.10.620.30">
    <property type="match status" value="1"/>
</dbReference>
<proteinExistence type="predicted"/>
<dbReference type="AlphaFoldDB" id="A0A1H6D474"/>